<evidence type="ECO:0000313" key="2">
    <source>
        <dbReference type="Proteomes" id="UP000664904"/>
    </source>
</evidence>
<accession>A0A975DJT0</accession>
<proteinExistence type="predicted"/>
<gene>
    <name evidence="1" type="ORF">J5O05_13765</name>
</gene>
<dbReference type="AlphaFoldDB" id="A0A975DJT0"/>
<sequence length="182" mass="20188">MALEQDIANLIDASNNLTTIVDNKIQSIDARVIKQAQEVEEAMKRLQTIGTGGVGTRAIGVCNYFTAQHGSAFIHLKLPLKLSLHNEMFRLDVTGYAYGEAKPVDSVFVGYCYKNGNKLVNTNCSGSHSPHIYRGSDDHVYCRLTFPTQYFLTLSVDTIRVGNGRLLKHGEIELINSQLELL</sequence>
<dbReference type="EMBL" id="CP072133">
    <property type="protein sequence ID" value="QTH72944.1"/>
    <property type="molecule type" value="Genomic_DNA"/>
</dbReference>
<evidence type="ECO:0000313" key="1">
    <source>
        <dbReference type="EMBL" id="QTH72944.1"/>
    </source>
</evidence>
<organism evidence="1 2">
    <name type="scientific">Pseudoalteromonas xiamenensis</name>
    <dbReference type="NCBI Taxonomy" id="882626"/>
    <lineage>
        <taxon>Bacteria</taxon>
        <taxon>Pseudomonadati</taxon>
        <taxon>Pseudomonadota</taxon>
        <taxon>Gammaproteobacteria</taxon>
        <taxon>Alteromonadales</taxon>
        <taxon>Pseudoalteromonadaceae</taxon>
        <taxon>Pseudoalteromonas</taxon>
    </lineage>
</organism>
<dbReference type="RefSeq" id="WP_208844564.1">
    <property type="nucleotide sequence ID" value="NZ_CP072133.1"/>
</dbReference>
<name>A0A975DJT0_9GAMM</name>
<reference evidence="1" key="1">
    <citation type="submission" date="2021-03" db="EMBL/GenBank/DDBJ databases">
        <title>Complete Genome of Pseudoalteromonas xiamenensis STKMTI.2, a new potential marine bacterium producing anti-Vibrio compounds.</title>
        <authorList>
            <person name="Handayani D.P."/>
            <person name="Isnansetyo A."/>
            <person name="Istiqomah I."/>
            <person name="Jumina J."/>
        </authorList>
    </citation>
    <scope>NUCLEOTIDE SEQUENCE</scope>
    <source>
        <strain evidence="1">STKMTI.2</strain>
    </source>
</reference>
<protein>
    <submittedName>
        <fullName evidence="1">Uncharacterized protein</fullName>
    </submittedName>
</protein>
<keyword evidence="2" id="KW-1185">Reference proteome</keyword>
<dbReference type="Proteomes" id="UP000664904">
    <property type="component" value="Chromosome"/>
</dbReference>
<dbReference type="KEGG" id="pxi:J5O05_13765"/>